<keyword evidence="3" id="KW-1185">Reference proteome</keyword>
<dbReference type="Proteomes" id="UP001596161">
    <property type="component" value="Unassembled WGS sequence"/>
</dbReference>
<proteinExistence type="predicted"/>
<gene>
    <name evidence="2" type="ORF">ACFPIB_07645</name>
</gene>
<feature type="transmembrane region" description="Helical" evidence="1">
    <location>
        <begin position="21"/>
        <end position="39"/>
    </location>
</feature>
<dbReference type="PANTHER" id="PTHR21180:SF32">
    <property type="entry name" value="ENDONUCLEASE_EXONUCLEASE_PHOSPHATASE FAMILY DOMAIN-CONTAINING PROTEIN 1"/>
    <property type="match status" value="1"/>
</dbReference>
<dbReference type="Pfam" id="PF12836">
    <property type="entry name" value="HHH_3"/>
    <property type="match status" value="3"/>
</dbReference>
<dbReference type="SUPFAM" id="SSF47781">
    <property type="entry name" value="RuvA domain 2-like"/>
    <property type="match status" value="3"/>
</dbReference>
<evidence type="ECO:0000313" key="2">
    <source>
        <dbReference type="EMBL" id="MFC5270476.1"/>
    </source>
</evidence>
<keyword evidence="2" id="KW-0238">DNA-binding</keyword>
<sequence>MNKLRFWIRQYFGFSQRETSGFLVLLVLMVLFLILPFFTRPKSETYDPTQDREILDSLAVILDAREEVRKKTFYAKKPTVSLKPFNPNALTEQEWIAFGMKPWLAKRILNYRNKVGDFKSKAEVQKIYGLPDSVYQKFAPYLLLPETARNGRDFAGKSGGTYEDRKFESTKKPFKLQAFDINLADTTELKRIRGIGSKLSARILKYRDRLGGFTSEEQIKEVFGLQPETLDSLRKYTYVENDFNPKKINLNSVTFEELKTHPYLKFNQSRAIIAYRDQHGPYQKIEDIKKIKLMDEATFAKLRPYLAL</sequence>
<dbReference type="Gene3D" id="1.10.150.280">
    <property type="entry name" value="AF1531-like domain"/>
    <property type="match status" value="2"/>
</dbReference>
<protein>
    <submittedName>
        <fullName evidence="2">ComEA family DNA-binding protein</fullName>
    </submittedName>
</protein>
<evidence type="ECO:0000256" key="1">
    <source>
        <dbReference type="SAM" id="Phobius"/>
    </source>
</evidence>
<organism evidence="2 3">
    <name type="scientific">Adhaeribacter terreus</name>
    <dbReference type="NCBI Taxonomy" id="529703"/>
    <lineage>
        <taxon>Bacteria</taxon>
        <taxon>Pseudomonadati</taxon>
        <taxon>Bacteroidota</taxon>
        <taxon>Cytophagia</taxon>
        <taxon>Cytophagales</taxon>
        <taxon>Hymenobacteraceae</taxon>
        <taxon>Adhaeribacter</taxon>
    </lineage>
</organism>
<keyword evidence="1" id="KW-1133">Transmembrane helix</keyword>
<dbReference type="GO" id="GO:0003677">
    <property type="term" value="F:DNA binding"/>
    <property type="evidence" value="ECO:0007669"/>
    <property type="project" value="UniProtKB-KW"/>
</dbReference>
<dbReference type="Gene3D" id="1.10.150.310">
    <property type="entry name" value="Tex RuvX-like domain-like"/>
    <property type="match status" value="1"/>
</dbReference>
<keyword evidence="1" id="KW-0472">Membrane</keyword>
<name>A0ABW0EA41_9BACT</name>
<accession>A0ABW0EA41</accession>
<reference evidence="3" key="1">
    <citation type="journal article" date="2019" name="Int. J. Syst. Evol. Microbiol.">
        <title>The Global Catalogue of Microorganisms (GCM) 10K type strain sequencing project: providing services to taxonomists for standard genome sequencing and annotation.</title>
        <authorList>
            <consortium name="The Broad Institute Genomics Platform"/>
            <consortium name="The Broad Institute Genome Sequencing Center for Infectious Disease"/>
            <person name="Wu L."/>
            <person name="Ma J."/>
        </authorList>
    </citation>
    <scope>NUCLEOTIDE SEQUENCE [LARGE SCALE GENOMIC DNA]</scope>
    <source>
        <strain evidence="3">KACC 12602</strain>
    </source>
</reference>
<dbReference type="InterPro" id="IPR051675">
    <property type="entry name" value="Endo/Exo/Phosphatase_dom_1"/>
</dbReference>
<dbReference type="RefSeq" id="WP_378016847.1">
    <property type="nucleotide sequence ID" value="NZ_JBHSKT010000004.1"/>
</dbReference>
<keyword evidence="1" id="KW-0812">Transmembrane</keyword>
<dbReference type="PANTHER" id="PTHR21180">
    <property type="entry name" value="ENDONUCLEASE/EXONUCLEASE/PHOSPHATASE FAMILY DOMAIN-CONTAINING PROTEIN 1"/>
    <property type="match status" value="1"/>
</dbReference>
<evidence type="ECO:0000313" key="3">
    <source>
        <dbReference type="Proteomes" id="UP001596161"/>
    </source>
</evidence>
<comment type="caution">
    <text evidence="2">The sequence shown here is derived from an EMBL/GenBank/DDBJ whole genome shotgun (WGS) entry which is preliminary data.</text>
</comment>
<dbReference type="EMBL" id="JBHSKT010000004">
    <property type="protein sequence ID" value="MFC5270476.1"/>
    <property type="molecule type" value="Genomic_DNA"/>
</dbReference>
<dbReference type="InterPro" id="IPR010994">
    <property type="entry name" value="RuvA_2-like"/>
</dbReference>